<dbReference type="HAMAP" id="MF_01867">
    <property type="entry name" value="BshC"/>
    <property type="match status" value="1"/>
</dbReference>
<feature type="domain" description="Bacillithiol biosynthesis BshC N-terminal Rossmann-like" evidence="3">
    <location>
        <begin position="10"/>
        <end position="375"/>
    </location>
</feature>
<organism evidence="5 6">
    <name type="scientific">Sporosarcina aquimarina</name>
    <dbReference type="NCBI Taxonomy" id="114975"/>
    <lineage>
        <taxon>Bacteria</taxon>
        <taxon>Bacillati</taxon>
        <taxon>Bacillota</taxon>
        <taxon>Bacilli</taxon>
        <taxon>Bacillales</taxon>
        <taxon>Caryophanaceae</taxon>
        <taxon>Sporosarcina</taxon>
    </lineage>
</organism>
<dbReference type="RefSeq" id="WP_317934792.1">
    <property type="nucleotide sequence ID" value="NZ_JAUBDH010000002.1"/>
</dbReference>
<evidence type="ECO:0000256" key="1">
    <source>
        <dbReference type="ARBA" id="ARBA00022598"/>
    </source>
</evidence>
<reference evidence="5 6" key="1">
    <citation type="submission" date="2023-06" db="EMBL/GenBank/DDBJ databases">
        <title>Sporosarcina sp. nov., isolated from Korean traditional fermented seafood 'Jeotgal'.</title>
        <authorList>
            <person name="Yang A.-I."/>
            <person name="Shin N.-R."/>
        </authorList>
    </citation>
    <scope>NUCLEOTIDE SEQUENCE [LARGE SCALE GENOMIC DNA]</scope>
    <source>
        <strain evidence="5 6">KCTC3840</strain>
    </source>
</reference>
<evidence type="ECO:0000313" key="6">
    <source>
        <dbReference type="Proteomes" id="UP001280629"/>
    </source>
</evidence>
<protein>
    <recommendedName>
        <fullName evidence="2">Putative cysteine ligase BshC</fullName>
        <ecNumber evidence="2">6.-.-.-</ecNumber>
    </recommendedName>
</protein>
<dbReference type="InterPro" id="IPR011199">
    <property type="entry name" value="Bacillithiol_biosynth_BshC"/>
</dbReference>
<dbReference type="EC" id="6.-.-.-" evidence="2"/>
<gene>
    <name evidence="2 5" type="primary">bshC</name>
    <name evidence="5" type="ORF">QT716_04535</name>
</gene>
<dbReference type="EMBL" id="JAUBDH010000002">
    <property type="protein sequence ID" value="MDW0109320.1"/>
    <property type="molecule type" value="Genomic_DNA"/>
</dbReference>
<keyword evidence="1 2" id="KW-0436">Ligase</keyword>
<dbReference type="PIRSF" id="PIRSF012535">
    <property type="entry name" value="UCP012535"/>
    <property type="match status" value="1"/>
</dbReference>
<evidence type="ECO:0000313" key="5">
    <source>
        <dbReference type="EMBL" id="MDW0109320.1"/>
    </source>
</evidence>
<comment type="caution">
    <text evidence="5">The sequence shown here is derived from an EMBL/GenBank/DDBJ whole genome shotgun (WGS) entry which is preliminary data.</text>
</comment>
<proteinExistence type="inferred from homology"/>
<feature type="domain" description="Bacillithiol biosynthesis BshC C-terminal coiled-coil" evidence="4">
    <location>
        <begin position="378"/>
        <end position="535"/>
    </location>
</feature>
<dbReference type="InterPro" id="IPR055399">
    <property type="entry name" value="CC_BshC"/>
</dbReference>
<comment type="similarity">
    <text evidence="2">Belongs to the BshC family.</text>
</comment>
<dbReference type="NCBIfam" id="TIGR03998">
    <property type="entry name" value="thiol_BshC"/>
    <property type="match status" value="1"/>
</dbReference>
<keyword evidence="6" id="KW-1185">Reference proteome</keyword>
<evidence type="ECO:0000256" key="2">
    <source>
        <dbReference type="HAMAP-Rule" id="MF_01867"/>
    </source>
</evidence>
<dbReference type="Proteomes" id="UP001280629">
    <property type="component" value="Unassembled WGS sequence"/>
</dbReference>
<name>A0ABU4FX97_9BACL</name>
<evidence type="ECO:0000259" key="3">
    <source>
        <dbReference type="Pfam" id="PF10079"/>
    </source>
</evidence>
<accession>A0ABU4FX97</accession>
<dbReference type="Pfam" id="PF24850">
    <property type="entry name" value="CC_BshC"/>
    <property type="match status" value="1"/>
</dbReference>
<evidence type="ECO:0000259" key="4">
    <source>
        <dbReference type="Pfam" id="PF24850"/>
    </source>
</evidence>
<dbReference type="Pfam" id="PF10079">
    <property type="entry name" value="Rossmann-like_BshC"/>
    <property type="match status" value="1"/>
</dbReference>
<comment type="function">
    <text evidence="2">Involved in bacillithiol (BSH) biosynthesis. May catalyze the last step of the pathway, the addition of cysteine to glucosamine malate (GlcN-Mal) to generate BSH.</text>
</comment>
<dbReference type="InterPro" id="IPR055398">
    <property type="entry name" value="Rossmann-like_BshC"/>
</dbReference>
<sequence>MEIVTQNVHKNAVMQAFEQDEQFNKTFYDYKLSENSYPKRVSELKKRSFQRTKLVKTIRSFMEPFGISEAAGVHLNELENDGVVVIGGQQAGLLTGPLYSVHKAITVILLAEQQRKVLDIPVIPVFWVAGEDHDLEEINHVFTEQDGRPVKQQYPERYVLKTMASDTPYDADTMSSYIRLVFRDYEETAYTKNLLKEVLYAVEQEKTFTGFFVRLMNNLFQQHGLLFIDSADKSLRELEAEYFKLFIQESKALAEKIVSKEQLFEEQGYGTPIQATADAAHLFYVHDTGRVLLTRKEELFVNESAGVQFTTDELLAVAEQTPWLLSNNVATRPLMQDMVFPVLAFVGGPGEIAYWSLLKEAFNHLEMKMPIVVPRISMTLITPETKHAMNKSELSWDDVMSGEVIVRREQFLDENRDSQLDMLLQETEESIQEQYNKITDHISDEDLTNLAEKNRAYHLRQVKYLHDKAEDALLRKYAAVLRNYSQIEGDLYPERNLQDRTYTPYPYLNVYGPTLVDDLLQESLPMNGEHLVVYL</sequence>